<accession>A0ABW2T516</accession>
<gene>
    <name evidence="3" type="ORF">ACFQVD_24200</name>
</gene>
<evidence type="ECO:0000256" key="1">
    <source>
        <dbReference type="SAM" id="Phobius"/>
    </source>
</evidence>
<keyword evidence="1" id="KW-0812">Transmembrane</keyword>
<feature type="transmembrane region" description="Helical" evidence="1">
    <location>
        <begin position="12"/>
        <end position="32"/>
    </location>
</feature>
<dbReference type="InterPro" id="IPR019251">
    <property type="entry name" value="DUF2231_TM"/>
</dbReference>
<keyword evidence="1" id="KW-0472">Membrane</keyword>
<dbReference type="Proteomes" id="UP001596514">
    <property type="component" value="Unassembled WGS sequence"/>
</dbReference>
<dbReference type="RefSeq" id="WP_343981237.1">
    <property type="nucleotide sequence ID" value="NZ_BAAAGK010000213.1"/>
</dbReference>
<feature type="transmembrane region" description="Helical" evidence="1">
    <location>
        <begin position="122"/>
        <end position="143"/>
    </location>
</feature>
<evidence type="ECO:0000259" key="2">
    <source>
        <dbReference type="Pfam" id="PF09990"/>
    </source>
</evidence>
<name>A0ABW2T516_9ACTN</name>
<evidence type="ECO:0000313" key="4">
    <source>
        <dbReference type="Proteomes" id="UP001596514"/>
    </source>
</evidence>
<reference evidence="4" key="1">
    <citation type="journal article" date="2019" name="Int. J. Syst. Evol. Microbiol.">
        <title>The Global Catalogue of Microorganisms (GCM) 10K type strain sequencing project: providing services to taxonomists for standard genome sequencing and annotation.</title>
        <authorList>
            <consortium name="The Broad Institute Genomics Platform"/>
            <consortium name="The Broad Institute Genome Sequencing Center for Infectious Disease"/>
            <person name="Wu L."/>
            <person name="Ma J."/>
        </authorList>
    </citation>
    <scope>NUCLEOTIDE SEQUENCE [LARGE SCALE GENOMIC DNA]</scope>
    <source>
        <strain evidence="4">JCM 10083</strain>
    </source>
</reference>
<comment type="caution">
    <text evidence="3">The sequence shown here is derived from an EMBL/GenBank/DDBJ whole genome shotgun (WGS) entry which is preliminary data.</text>
</comment>
<dbReference type="EMBL" id="JBHTEE010000001">
    <property type="protein sequence ID" value="MFC7603215.1"/>
    <property type="molecule type" value="Genomic_DNA"/>
</dbReference>
<keyword evidence="4" id="KW-1185">Reference proteome</keyword>
<feature type="transmembrane region" description="Helical" evidence="1">
    <location>
        <begin position="84"/>
        <end position="102"/>
    </location>
</feature>
<protein>
    <submittedName>
        <fullName evidence="3">DUF2231 domain-containing protein</fullName>
    </submittedName>
</protein>
<evidence type="ECO:0000313" key="3">
    <source>
        <dbReference type="EMBL" id="MFC7603215.1"/>
    </source>
</evidence>
<feature type="transmembrane region" description="Helical" evidence="1">
    <location>
        <begin position="39"/>
        <end position="58"/>
    </location>
</feature>
<keyword evidence="1" id="KW-1133">Transmembrane helix</keyword>
<feature type="domain" description="DUF2231" evidence="2">
    <location>
        <begin position="4"/>
        <end position="158"/>
    </location>
</feature>
<sequence length="159" mass="16797">MFFGLPLHPLVVHAVVVCVPLAALGTILMAFWPAAARRLWPAVLFVATIALAAVPLSTSSGETLEEKVGESALVEAHAEQSEQVLPFVIVLWLATLGISLRARLMGHSARSRTERTGPRSRWHAVTVVALAALALIGGVVGTIEVVRAGHSGAQAVWTK</sequence>
<dbReference type="Pfam" id="PF09990">
    <property type="entry name" value="DUF2231"/>
    <property type="match status" value="1"/>
</dbReference>
<proteinExistence type="predicted"/>
<organism evidence="3 4">
    <name type="scientific">Streptosporangium amethystogenes subsp. fukuiense</name>
    <dbReference type="NCBI Taxonomy" id="698418"/>
    <lineage>
        <taxon>Bacteria</taxon>
        <taxon>Bacillati</taxon>
        <taxon>Actinomycetota</taxon>
        <taxon>Actinomycetes</taxon>
        <taxon>Streptosporangiales</taxon>
        <taxon>Streptosporangiaceae</taxon>
        <taxon>Streptosporangium</taxon>
    </lineage>
</organism>